<dbReference type="GO" id="GO:0035091">
    <property type="term" value="F:phosphatidylinositol binding"/>
    <property type="evidence" value="ECO:0007669"/>
    <property type="project" value="InterPro"/>
</dbReference>
<dbReference type="EMBL" id="JASMQC010000011">
    <property type="protein sequence ID" value="KAK1941828.1"/>
    <property type="molecule type" value="Genomic_DNA"/>
</dbReference>
<proteinExistence type="predicted"/>
<dbReference type="InterPro" id="IPR001683">
    <property type="entry name" value="PX_dom"/>
</dbReference>
<sequence length="2030" mass="225778">MSCLSDFSANRIRSIRPGRISAASMHSGRLVAPITKSPSADSTPSISLSISPICGMELLVSYIKNGGNLKKMDKSCVKKMPPLNMTITMEYLYGYLVTDDAYDGVYDESLYNQLAGSSARHQTTKMRFLRVILLAGITVSPVTAQSNKTAIQWKSCPQFTVTSQTPIGSGSGSASADAECVTYNAPLCYPGLCETPEGADSTIEVFVKRYPATVGNPKTARNVWLLEGGPGISTVPMESTAVDLQTKLGGSFNMYLMDHRGTGRSTRLSCSAATKLNSSLWGSDVEAPSVGKCAEELISKYGDMASFSTTSAAKDVATFMGEHTNGEDTIVFGWSYGTMLGERLIHLDPPEVTGYVLDGVYTSMGARTSEFQYNTNADTDFGEVADRFLAMCQKNKKIATRFKKKGLAGTIKHLITQFDKDPESPCAVITSTLFNSTDSTGSTSNATEVQPASFALRFALGAMMSDSKMRKLIPPVVYRLNRCADKDLDILNRVIQVVQESMTTKVEDETYQSLLLLSVITYSEMWEMPSPSVETLKKRFTDVLMSDAGVYSSTELYCAYSKEKSRTCNQFQTGKYDADPIIYDRDEYWNKSAVIPTQASVLILSGMLDGRTMHKYAEFLLDALQGDNKELIAFEHATHGTIMSTPLIPSDPESPHCGMEVLVSYIKNGGNLKKMDKSCVKKMPPFNMTITTEYLYGYLVTDDAYDGVYNESLYYQAGAPPAQARPPAALPDPKRQRRDDSTATQKPLNRKRFLRFLKSHELKFGLAPVARDESSGEVTLVVCRFCQHFGREQRPDKQRRSTKNIKYFRNSFRTDQYQQHHELSHCETWKRYLSCTDDEKRVFFPLPEVAPSETPLTGQSTQKLKVELAPGEVWAVEPTLEEKQRCFEIAPAIVELVAILAIGTTEPTVEKVVEKQSHHLIDHAHEQNSNSNAVAMWNPPKDTFEACTLVGTVVDPLHRVVVHSRAQIDCLVELAAAGMSFRQISIAMQTFRNHASVLLRDILQGAHKASPQYTEDQTAEYIRLIIAVNLSVVSRLLRGCWAFSLELRASMEHSPVRSYLEFRVKAYGAGAMHNIHLISIPAYENKCKMMMFTTLERVLAVVLPNWRQRLIGVATDGQTQMPNRMLDIVAHLQQETTIPVVYRSSSGCHQLDCIVVNFYSSLQGGCFLLALKELSTYIRRQPDLVARMTPPPPRPTSSTSCKEKWLAFGKETNWIAAHRELICRHLEIEKPPSAPDISWWLFFAAVNWVATCANNSFEKLLRNHASIADQCTAIAGFSNDCAVAFHALGPLNDSLLPVDPANSKMYKSRKGRFALSKASMVEFIKENDPASLPIINSIEAPFVDLVGENLAICGVNMIESLLELSTALGKEQNLKCAVSSNSQTAIVTDIPPVLPHELASLNPDEFAVILEKHRRVSLKHADIKAIREEHELLRITFADNKDLQPALELCKQRSSFNVAWSLMDARFKSLEAFAGGLATVYPSFAEPLSDRNARDLVLCTKDLEEARLLLADFEVESALHAQQFQALTKLQEEIYDREINDRRTRKRQKMNKLFNISSSRVTMQFFATSKDSLVAAALEASMRSVKLCGTTTNTFDLEEHQHWCTGAVKDPVVVNVSAPEARGAYLQKHTTYLVSHTRVVTQESHQEGVRRRFRDFEWLRVVLHARYVGLLVPSLPEKTTTAAVLKTDAFMQSRMRGLQRFLNDIMKSPYLRSDAAVVSFLGEPGDEATWEAMRKNTAVMDNAGEGHMRWLQRILCEHIASSPENEISVFKRHVEQRERLLSELAACAKRLADKSAAMSKDVSTLHAIFAGWQLAETGTGSFEARNDAPLVALLDKSTVTFSGWSQVESYQSAIYELLLLEHLKYMLCQATAMKQMLIERERAVASEALPECKPSPPPPEFPASPPTSGFSVASFTSAASTAASKFMSAVEPPSLSIEEQRRRAHHTSELITRALMAEEMQRFRVQTTKELENIMNHLSCAEAQLSKRSGSVWREYLKTSSVDPQELARSTKELLDSASTGPTPAAADAF</sequence>
<keyword evidence="4" id="KW-1185">Reference proteome</keyword>
<organism evidence="3 4">
    <name type="scientific">Phytophthora citrophthora</name>
    <dbReference type="NCBI Taxonomy" id="4793"/>
    <lineage>
        <taxon>Eukaryota</taxon>
        <taxon>Sar</taxon>
        <taxon>Stramenopiles</taxon>
        <taxon>Oomycota</taxon>
        <taxon>Peronosporomycetes</taxon>
        <taxon>Peronosporales</taxon>
        <taxon>Peronosporaceae</taxon>
        <taxon>Phytophthora</taxon>
    </lineage>
</organism>
<dbReference type="SUPFAM" id="SSF64268">
    <property type="entry name" value="PX domain"/>
    <property type="match status" value="1"/>
</dbReference>
<reference evidence="3" key="1">
    <citation type="submission" date="2023-08" db="EMBL/GenBank/DDBJ databases">
        <title>Reference Genome Resource for the Citrus Pathogen Phytophthora citrophthora.</title>
        <authorList>
            <person name="Moller H."/>
            <person name="Coetzee B."/>
            <person name="Rose L.J."/>
            <person name="Van Niekerk J.M."/>
        </authorList>
    </citation>
    <scope>NUCLEOTIDE SEQUENCE</scope>
    <source>
        <strain evidence="3">STE-U-9442</strain>
    </source>
</reference>
<evidence type="ECO:0000313" key="4">
    <source>
        <dbReference type="Proteomes" id="UP001259832"/>
    </source>
</evidence>
<dbReference type="InterPro" id="IPR029058">
    <property type="entry name" value="AB_hydrolase_fold"/>
</dbReference>
<comment type="caution">
    <text evidence="3">The sequence shown here is derived from an EMBL/GenBank/DDBJ whole genome shotgun (WGS) entry which is preliminary data.</text>
</comment>
<feature type="compositionally biased region" description="Basic and acidic residues" evidence="1">
    <location>
        <begin position="732"/>
        <end position="741"/>
    </location>
</feature>
<evidence type="ECO:0000259" key="2">
    <source>
        <dbReference type="PROSITE" id="PS50195"/>
    </source>
</evidence>
<dbReference type="InterPro" id="IPR036871">
    <property type="entry name" value="PX_dom_sf"/>
</dbReference>
<name>A0AAD9LLW7_9STRA</name>
<dbReference type="SUPFAM" id="SSF53474">
    <property type="entry name" value="alpha/beta-Hydrolases"/>
    <property type="match status" value="1"/>
</dbReference>
<dbReference type="Proteomes" id="UP001259832">
    <property type="component" value="Unassembled WGS sequence"/>
</dbReference>
<feature type="region of interest" description="Disordered" evidence="1">
    <location>
        <begin position="2004"/>
        <end position="2030"/>
    </location>
</feature>
<gene>
    <name evidence="3" type="ORF">P3T76_006892</name>
</gene>
<dbReference type="Pfam" id="PF00787">
    <property type="entry name" value="PX"/>
    <property type="match status" value="1"/>
</dbReference>
<dbReference type="PROSITE" id="PS50195">
    <property type="entry name" value="PX"/>
    <property type="match status" value="1"/>
</dbReference>
<dbReference type="PANTHER" id="PTHR37067:SF3">
    <property type="entry name" value="PX DOMAIN-CONTAINING PROTEIN"/>
    <property type="match status" value="1"/>
</dbReference>
<feature type="domain" description="PX" evidence="2">
    <location>
        <begin position="1610"/>
        <end position="1728"/>
    </location>
</feature>
<dbReference type="Gene3D" id="3.40.50.1820">
    <property type="entry name" value="alpha/beta hydrolase"/>
    <property type="match status" value="1"/>
</dbReference>
<dbReference type="Pfam" id="PF00561">
    <property type="entry name" value="Abhydrolase_1"/>
    <property type="match status" value="1"/>
</dbReference>
<evidence type="ECO:0000313" key="3">
    <source>
        <dbReference type="EMBL" id="KAK1941828.1"/>
    </source>
</evidence>
<evidence type="ECO:0000256" key="1">
    <source>
        <dbReference type="SAM" id="MobiDB-lite"/>
    </source>
</evidence>
<protein>
    <submittedName>
        <fullName evidence="3">Sorting nexin MVP1</fullName>
    </submittedName>
</protein>
<feature type="region of interest" description="Disordered" evidence="1">
    <location>
        <begin position="719"/>
        <end position="745"/>
    </location>
</feature>
<dbReference type="PANTHER" id="PTHR37067">
    <property type="entry name" value="PX DOMAIN-CONTAINING PROTEIN"/>
    <property type="match status" value="1"/>
</dbReference>
<dbReference type="SMART" id="SM00312">
    <property type="entry name" value="PX"/>
    <property type="match status" value="1"/>
</dbReference>
<dbReference type="Gene3D" id="3.30.1520.10">
    <property type="entry name" value="Phox-like domain"/>
    <property type="match status" value="1"/>
</dbReference>
<accession>A0AAD9LLW7</accession>
<dbReference type="InterPro" id="IPR000073">
    <property type="entry name" value="AB_hydrolase_1"/>
</dbReference>